<evidence type="ECO:0000313" key="1">
    <source>
        <dbReference type="EMBL" id="DAA03469.1"/>
    </source>
</evidence>
<organism evidence="1">
    <name type="scientific">Drosophila melanogaster</name>
    <name type="common">Fruit fly</name>
    <dbReference type="NCBI Taxonomy" id="7227"/>
    <lineage>
        <taxon>Eukaryota</taxon>
        <taxon>Metazoa</taxon>
        <taxon>Ecdysozoa</taxon>
        <taxon>Arthropoda</taxon>
        <taxon>Hexapoda</taxon>
        <taxon>Insecta</taxon>
        <taxon>Pterygota</taxon>
        <taxon>Neoptera</taxon>
        <taxon>Endopterygota</taxon>
        <taxon>Diptera</taxon>
        <taxon>Brachycera</taxon>
        <taxon>Muscomorpha</taxon>
        <taxon>Ephydroidea</taxon>
        <taxon>Drosophilidae</taxon>
        <taxon>Drosophila</taxon>
        <taxon>Sophophora</taxon>
    </lineage>
</organism>
<sequence length="239" mass="27432">MHMWKLSWMRAYDDGQNPERRAQRDIGLEVWKFEWLKGDLDMVSWVVGAKFCLRKDFCYFLLPGDLETQPVSQSSPVNSVYIKSSSPEICIFALDDVAAAAAASRKLQVAAVADMAASNRHLGFAQGDRRRGDRNAGNYDKLTNGLISIGDLLCDPRITEDARHLNQCGRDSRFDSIQCDSTRLDSIVHRWTFIALRISNIWRGLRLRLRLRLQWELQVQEPCLKSCQRVRHMQIGQCC</sequence>
<gene>
    <name evidence="1" type="ORF">HDC00218</name>
</gene>
<dbReference type="AlphaFoldDB" id="Q6IHZ6"/>
<proteinExistence type="predicted"/>
<reference evidence="1" key="1">
    <citation type="journal article" date="2003" name="Genome Biol.">
        <title>An integrated gene annotation and transcriptional profiling approach towards the full gene content of the Drosophila genome.</title>
        <authorList>
            <person name="Hild M."/>
            <person name="Beckmann B."/>
            <person name="Haas S.A."/>
            <person name="Koch B."/>
            <person name="Solovyev V."/>
            <person name="Busold C."/>
            <person name="Fellenberg K."/>
            <person name="Boutros M."/>
            <person name="Vingron M."/>
            <person name="Sauer F."/>
            <person name="Hoheisel J.D."/>
            <person name="Paro R."/>
        </authorList>
    </citation>
    <scope>NUCLEOTIDE SEQUENCE</scope>
</reference>
<name>Q6IHZ6_DROME</name>
<dbReference type="EMBL" id="BK003270">
    <property type="protein sequence ID" value="DAA03469.1"/>
    <property type="molecule type" value="Genomic_DNA"/>
</dbReference>
<accession>Q6IHZ6</accession>
<protein>
    <submittedName>
        <fullName evidence="1">HDC00218</fullName>
    </submittedName>
</protein>